<organism evidence="2 3">
    <name type="scientific">Brevundimonas albigilva</name>
    <dbReference type="NCBI Taxonomy" id="1312364"/>
    <lineage>
        <taxon>Bacteria</taxon>
        <taxon>Pseudomonadati</taxon>
        <taxon>Pseudomonadota</taxon>
        <taxon>Alphaproteobacteria</taxon>
        <taxon>Caulobacterales</taxon>
        <taxon>Caulobacteraceae</taxon>
        <taxon>Brevundimonas</taxon>
    </lineage>
</organism>
<feature type="domain" description="HTH araC/xylS-type" evidence="1">
    <location>
        <begin position="152"/>
        <end position="252"/>
    </location>
</feature>
<dbReference type="InterPro" id="IPR018060">
    <property type="entry name" value="HTH_AraC"/>
</dbReference>
<protein>
    <submittedName>
        <fullName evidence="2">Helix-turn-helix domain-containing protein</fullName>
    </submittedName>
</protein>
<dbReference type="Gene3D" id="1.10.10.60">
    <property type="entry name" value="Homeodomain-like"/>
    <property type="match status" value="1"/>
</dbReference>
<dbReference type="PROSITE" id="PS01124">
    <property type="entry name" value="HTH_ARAC_FAMILY_2"/>
    <property type="match status" value="1"/>
</dbReference>
<evidence type="ECO:0000259" key="1">
    <source>
        <dbReference type="PROSITE" id="PS01124"/>
    </source>
</evidence>
<dbReference type="EMBL" id="CP097649">
    <property type="protein sequence ID" value="URI15274.1"/>
    <property type="molecule type" value="Genomic_DNA"/>
</dbReference>
<dbReference type="InterPro" id="IPR046532">
    <property type="entry name" value="DUF6597"/>
</dbReference>
<accession>A0ABY4SMY0</accession>
<evidence type="ECO:0000313" key="3">
    <source>
        <dbReference type="Proteomes" id="UP001055429"/>
    </source>
</evidence>
<sequence length="273" mass="30328">MASGEERYQEFGPPPALRPFVRTIWTYAAPAPTPVVQRIAPDGCPELIFDIGAPYEEQDDDGEWRLQPSALFAGQMTRPLALRPVGATELVAIRFEPDGARDWLGLPLHQATDRRLDMTGRLRGFSAPAGDPAGQAAAFGDWLDAQRRAGDWRIDPRVRAEVEAATEARSVPPRAPTEQRALQRRFADRVGVSPRLLRSIFRFRRVFDHAADPARAEGWLGAGLEAGYFDQPQMARDFRRFLGCTATDWAREQHDLARAIASQSYKPGVPPSA</sequence>
<evidence type="ECO:0000313" key="2">
    <source>
        <dbReference type="EMBL" id="URI15274.1"/>
    </source>
</evidence>
<dbReference type="Proteomes" id="UP001055429">
    <property type="component" value="Chromosome"/>
</dbReference>
<gene>
    <name evidence="2" type="ORF">M8231_16035</name>
</gene>
<proteinExistence type="predicted"/>
<keyword evidence="3" id="KW-1185">Reference proteome</keyword>
<reference evidence="2" key="1">
    <citation type="submission" date="2022-05" db="EMBL/GenBank/DDBJ databases">
        <title>Brevundimonas albigilva TT17 genome sequence.</title>
        <authorList>
            <person name="Lee K."/>
            <person name="Son H."/>
        </authorList>
    </citation>
    <scope>NUCLEOTIDE SEQUENCE</scope>
    <source>
        <strain evidence="2">TT17</strain>
    </source>
</reference>
<dbReference type="Pfam" id="PF20240">
    <property type="entry name" value="DUF6597"/>
    <property type="match status" value="1"/>
</dbReference>
<dbReference type="RefSeq" id="WP_250201938.1">
    <property type="nucleotide sequence ID" value="NZ_CP097649.1"/>
</dbReference>
<name>A0ABY4SMY0_9CAUL</name>